<feature type="domain" description="Ysc84 actin-binding" evidence="2">
    <location>
        <begin position="257"/>
        <end position="438"/>
    </location>
</feature>
<dbReference type="PANTHER" id="PTHR15629:SF8">
    <property type="entry name" value="DUF500 DOMAIN PROTEIN (AFU_ORTHOLOGUE AFUA_5G07310)"/>
    <property type="match status" value="1"/>
</dbReference>
<feature type="compositionally biased region" description="Basic and acidic residues" evidence="1">
    <location>
        <begin position="83"/>
        <end position="92"/>
    </location>
</feature>
<dbReference type="GO" id="GO:0035091">
    <property type="term" value="F:phosphatidylinositol binding"/>
    <property type="evidence" value="ECO:0007669"/>
    <property type="project" value="TreeGrafter"/>
</dbReference>
<evidence type="ECO:0000313" key="3">
    <source>
        <dbReference type="EMBL" id="KAK4176663.1"/>
    </source>
</evidence>
<dbReference type="AlphaFoldDB" id="A0AAN7A777"/>
<reference evidence="3" key="2">
    <citation type="submission" date="2023-05" db="EMBL/GenBank/DDBJ databases">
        <authorList>
            <consortium name="Lawrence Berkeley National Laboratory"/>
            <person name="Steindorff A."/>
            <person name="Hensen N."/>
            <person name="Bonometti L."/>
            <person name="Westerberg I."/>
            <person name="Brannstrom I.O."/>
            <person name="Guillou S."/>
            <person name="Cros-Aarteil S."/>
            <person name="Calhoun S."/>
            <person name="Haridas S."/>
            <person name="Kuo A."/>
            <person name="Mondo S."/>
            <person name="Pangilinan J."/>
            <person name="Riley R."/>
            <person name="Labutti K."/>
            <person name="Andreopoulos B."/>
            <person name="Lipzen A."/>
            <person name="Chen C."/>
            <person name="Yanf M."/>
            <person name="Daum C."/>
            <person name="Ng V."/>
            <person name="Clum A."/>
            <person name="Ohm R."/>
            <person name="Martin F."/>
            <person name="Silar P."/>
            <person name="Natvig D."/>
            <person name="Lalanne C."/>
            <person name="Gautier V."/>
            <person name="Ament-Velasquez S.L."/>
            <person name="Kruys A."/>
            <person name="Hutchinson M.I."/>
            <person name="Powell A.J."/>
            <person name="Barry K."/>
            <person name="Miller A.N."/>
            <person name="Grigoriev I.V."/>
            <person name="Debuchy R."/>
            <person name="Gladieux P."/>
            <person name="Thoren M.H."/>
            <person name="Johannesson H."/>
        </authorList>
    </citation>
    <scope>NUCLEOTIDE SEQUENCE</scope>
    <source>
        <strain evidence="3">CBS 892.96</strain>
    </source>
</reference>
<feature type="region of interest" description="Disordered" evidence="1">
    <location>
        <begin position="481"/>
        <end position="566"/>
    </location>
</feature>
<dbReference type="EMBL" id="MU866189">
    <property type="protein sequence ID" value="KAK4176663.1"/>
    <property type="molecule type" value="Genomic_DNA"/>
</dbReference>
<evidence type="ECO:0000259" key="2">
    <source>
        <dbReference type="Pfam" id="PF04366"/>
    </source>
</evidence>
<proteinExistence type="predicted"/>
<dbReference type="Proteomes" id="UP001302321">
    <property type="component" value="Unassembled WGS sequence"/>
</dbReference>
<dbReference type="InterPro" id="IPR007461">
    <property type="entry name" value="Ysc84_actin-binding"/>
</dbReference>
<evidence type="ECO:0000256" key="1">
    <source>
        <dbReference type="SAM" id="MobiDB-lite"/>
    </source>
</evidence>
<name>A0AAN7A777_9PEZI</name>
<comment type="caution">
    <text evidence="3">The sequence shown here is derived from an EMBL/GenBank/DDBJ whole genome shotgun (WGS) entry which is preliminary data.</text>
</comment>
<reference evidence="3" key="1">
    <citation type="journal article" date="2023" name="Mol. Phylogenet. Evol.">
        <title>Genome-scale phylogeny and comparative genomics of the fungal order Sordariales.</title>
        <authorList>
            <person name="Hensen N."/>
            <person name="Bonometti L."/>
            <person name="Westerberg I."/>
            <person name="Brannstrom I.O."/>
            <person name="Guillou S."/>
            <person name="Cros-Aarteil S."/>
            <person name="Calhoun S."/>
            <person name="Haridas S."/>
            <person name="Kuo A."/>
            <person name="Mondo S."/>
            <person name="Pangilinan J."/>
            <person name="Riley R."/>
            <person name="LaButti K."/>
            <person name="Andreopoulos B."/>
            <person name="Lipzen A."/>
            <person name="Chen C."/>
            <person name="Yan M."/>
            <person name="Daum C."/>
            <person name="Ng V."/>
            <person name="Clum A."/>
            <person name="Steindorff A."/>
            <person name="Ohm R.A."/>
            <person name="Martin F."/>
            <person name="Silar P."/>
            <person name="Natvig D.O."/>
            <person name="Lalanne C."/>
            <person name="Gautier V."/>
            <person name="Ament-Velasquez S.L."/>
            <person name="Kruys A."/>
            <person name="Hutchinson M.I."/>
            <person name="Powell A.J."/>
            <person name="Barry K."/>
            <person name="Miller A.N."/>
            <person name="Grigoriev I.V."/>
            <person name="Debuchy R."/>
            <person name="Gladieux P."/>
            <person name="Hiltunen Thoren M."/>
            <person name="Johannesson H."/>
        </authorList>
    </citation>
    <scope>NUCLEOTIDE SEQUENCE</scope>
    <source>
        <strain evidence="3">CBS 892.96</strain>
    </source>
</reference>
<dbReference type="PANTHER" id="PTHR15629">
    <property type="entry name" value="SH3YL1 PROTEIN"/>
    <property type="match status" value="1"/>
</dbReference>
<feature type="compositionally biased region" description="Pro residues" evidence="1">
    <location>
        <begin position="18"/>
        <end position="28"/>
    </location>
</feature>
<accession>A0AAN7A777</accession>
<feature type="compositionally biased region" description="Polar residues" evidence="1">
    <location>
        <begin position="339"/>
        <end position="348"/>
    </location>
</feature>
<dbReference type="Pfam" id="PF04366">
    <property type="entry name" value="Ysc84"/>
    <property type="match status" value="1"/>
</dbReference>
<dbReference type="InterPro" id="IPR051702">
    <property type="entry name" value="SH3_domain_YSC84-like"/>
</dbReference>
<sequence length="566" mass="58108">MSSSDQKPPLDPVGTQSFPPPPPGPPPIQTTQTQMPKHTNETPIPEYNPRHGQFAPPTSGVDDDIYDATPTSEHPPQFPPSGDGHHDGETKKKPKFSFKEYYQRATDSLTTHVGPAVNAMARKTGAEGFIAESLDKECEKAARILRAFCKDGIYVGAAQQLTATPAPPPPPPAVGTAPTNSDAPATETNKPTDPAKTKKPKVLLTIPSKVIARAQGLAIFTAFRAGFQGSVSGGSGILIARKPDGSWSPPSGIKVGGVGGGFVIGAEIYDCVVVINTTEALGLFTKTRMSLGSDLAVTAGPFGAGGSLDWGVPANQKGKAKEKASPQHPATAASPPLSADNTHFQTAPLSPGELTDPLDDPTKGRKPNALREAIGKPVYSYVKSHGVYAGVQISGTVILSRDAANAKFYGRPVAVQEILEGKVEPPAAAKTLFDVLSGASGWRGHSGTSPVTPNFAPGTGVPHPAPAATPDVAGVTAGVRGLDVGGSSSSTIGPPTAPRPTTPVVNAKAAEAAAEAKLASPTSPPPPSYSEFASGAAQQQQEDLPPAYVEGQVTSPPVGDSKTGLH</sequence>
<evidence type="ECO:0000313" key="4">
    <source>
        <dbReference type="Proteomes" id="UP001302321"/>
    </source>
</evidence>
<protein>
    <recommendedName>
        <fullName evidence="2">Ysc84 actin-binding domain-containing protein</fullName>
    </recommendedName>
</protein>
<keyword evidence="4" id="KW-1185">Reference proteome</keyword>
<organism evidence="3 4">
    <name type="scientific">Triangularia setosa</name>
    <dbReference type="NCBI Taxonomy" id="2587417"/>
    <lineage>
        <taxon>Eukaryota</taxon>
        <taxon>Fungi</taxon>
        <taxon>Dikarya</taxon>
        <taxon>Ascomycota</taxon>
        <taxon>Pezizomycotina</taxon>
        <taxon>Sordariomycetes</taxon>
        <taxon>Sordariomycetidae</taxon>
        <taxon>Sordariales</taxon>
        <taxon>Podosporaceae</taxon>
        <taxon>Triangularia</taxon>
    </lineage>
</organism>
<gene>
    <name evidence="3" type="ORF">QBC36DRAFT_328730</name>
</gene>
<feature type="region of interest" description="Disordered" evidence="1">
    <location>
        <begin position="161"/>
        <end position="198"/>
    </location>
</feature>
<feature type="region of interest" description="Disordered" evidence="1">
    <location>
        <begin position="1"/>
        <end position="92"/>
    </location>
</feature>
<feature type="compositionally biased region" description="Low complexity" evidence="1">
    <location>
        <begin position="507"/>
        <end position="521"/>
    </location>
</feature>
<feature type="region of interest" description="Disordered" evidence="1">
    <location>
        <begin position="311"/>
        <end position="370"/>
    </location>
</feature>